<feature type="non-terminal residue" evidence="2">
    <location>
        <position position="53"/>
    </location>
</feature>
<evidence type="ECO:0000313" key="2">
    <source>
        <dbReference type="EMBL" id="KFM60568.1"/>
    </source>
</evidence>
<keyword evidence="3" id="KW-1185">Reference proteome</keyword>
<proteinExistence type="predicted"/>
<dbReference type="EMBL" id="KK113600">
    <property type="protein sequence ID" value="KFM60568.1"/>
    <property type="molecule type" value="Genomic_DNA"/>
</dbReference>
<dbReference type="Proteomes" id="UP000054359">
    <property type="component" value="Unassembled WGS sequence"/>
</dbReference>
<protein>
    <submittedName>
        <fullName evidence="2">Uncharacterized protein</fullName>
    </submittedName>
</protein>
<organism evidence="2 3">
    <name type="scientific">Stegodyphus mimosarum</name>
    <name type="common">African social velvet spider</name>
    <dbReference type="NCBI Taxonomy" id="407821"/>
    <lineage>
        <taxon>Eukaryota</taxon>
        <taxon>Metazoa</taxon>
        <taxon>Ecdysozoa</taxon>
        <taxon>Arthropoda</taxon>
        <taxon>Chelicerata</taxon>
        <taxon>Arachnida</taxon>
        <taxon>Araneae</taxon>
        <taxon>Araneomorphae</taxon>
        <taxon>Entelegynae</taxon>
        <taxon>Eresoidea</taxon>
        <taxon>Eresidae</taxon>
        <taxon>Stegodyphus</taxon>
    </lineage>
</organism>
<sequence>MSKQVPAGQPGMYPNSGGIPTASQQHHQPVIGASAPSPQPSPMVQPDQQINSG</sequence>
<gene>
    <name evidence="2" type="ORF">X975_04772</name>
</gene>
<evidence type="ECO:0000313" key="3">
    <source>
        <dbReference type="Proteomes" id="UP000054359"/>
    </source>
</evidence>
<feature type="region of interest" description="Disordered" evidence="1">
    <location>
        <begin position="1"/>
        <end position="53"/>
    </location>
</feature>
<reference evidence="2 3" key="1">
    <citation type="submission" date="2013-11" db="EMBL/GenBank/DDBJ databases">
        <title>Genome sequencing of Stegodyphus mimosarum.</title>
        <authorList>
            <person name="Bechsgaard J."/>
        </authorList>
    </citation>
    <scope>NUCLEOTIDE SEQUENCE [LARGE SCALE GENOMIC DNA]</scope>
</reference>
<name>A0A087T629_STEMI</name>
<evidence type="ECO:0000256" key="1">
    <source>
        <dbReference type="SAM" id="MobiDB-lite"/>
    </source>
</evidence>
<dbReference type="AlphaFoldDB" id="A0A087T629"/>
<accession>A0A087T629</accession>